<evidence type="ECO:0000313" key="3">
    <source>
        <dbReference type="Proteomes" id="UP000016761"/>
    </source>
</evidence>
<evidence type="ECO:0008006" key="4">
    <source>
        <dbReference type="Google" id="ProtNLM"/>
    </source>
</evidence>
<organism evidence="2 3">
    <name type="scientific">Psychrobacter aquaticus CMS 56</name>
    <dbReference type="NCBI Taxonomy" id="1354303"/>
    <lineage>
        <taxon>Bacteria</taxon>
        <taxon>Pseudomonadati</taxon>
        <taxon>Pseudomonadota</taxon>
        <taxon>Gammaproteobacteria</taxon>
        <taxon>Moraxellales</taxon>
        <taxon>Moraxellaceae</taxon>
        <taxon>Psychrobacter</taxon>
    </lineage>
</organism>
<dbReference type="Pfam" id="PF14559">
    <property type="entry name" value="TPR_19"/>
    <property type="match status" value="1"/>
</dbReference>
<gene>
    <name evidence="2" type="ORF">M917_1862</name>
</gene>
<dbReference type="eggNOG" id="COG3063">
    <property type="taxonomic scope" value="Bacteria"/>
</dbReference>
<sequence length="419" mass="46637">MHWIKFPIECLLLLFISSQLIHAAPFIPKDDQQILATLPEDSPPPRYLSSADFVSDASTNTLEGTSQLLERAYLQGDPRALGQARAQLDQTTDQSIDTLMLQARALQSDHKFAEATAVLEQILSQDAAHADALLTLSSLLVVQGQFAEAMSHCKKLDDPDLRVYALACEAQIQSMTGKLEPAKQTLNGLAAIASGLDASTARWIYLIQADAALRSQDTTLANQVFDVMDDQTVPALMARADWLLSIGEYEKVRDLLQEHTDKDALLLRLITAQIKLGDKRANQNLALMKERIDVWQIRLEDAHMREQATYALLANQVDSALQLARDNWQQQRETADIVLYATAALKAGSQKDIELIRQFITDTQFEYPALERDLRLGKISDCLNCQAIRKQDSTAQVKSTVMDTTGHLDTQVQVKDNPL</sequence>
<dbReference type="RefSeq" id="WP_021814487.1">
    <property type="nucleotide sequence ID" value="NZ_AUSW01000033.1"/>
</dbReference>
<dbReference type="STRING" id="1354303.M917_1862"/>
<feature type="chain" id="PRO_5004655345" description="TPR domain protein" evidence="1">
    <location>
        <begin position="24"/>
        <end position="419"/>
    </location>
</feature>
<dbReference type="InterPro" id="IPR011990">
    <property type="entry name" value="TPR-like_helical_dom_sf"/>
</dbReference>
<dbReference type="PATRIC" id="fig|1354303.4.peg.1827"/>
<dbReference type="EMBL" id="AUSW01000033">
    <property type="protein sequence ID" value="ERL55129.1"/>
    <property type="molecule type" value="Genomic_DNA"/>
</dbReference>
<evidence type="ECO:0000313" key="2">
    <source>
        <dbReference type="EMBL" id="ERL55129.1"/>
    </source>
</evidence>
<keyword evidence="1" id="KW-0732">Signal</keyword>
<accession>U4T8V1</accession>
<dbReference type="AlphaFoldDB" id="U4T8V1"/>
<comment type="caution">
    <text evidence="2">The sequence shown here is derived from an EMBL/GenBank/DDBJ whole genome shotgun (WGS) entry which is preliminary data.</text>
</comment>
<name>U4T8V1_9GAMM</name>
<dbReference type="Proteomes" id="UP000016761">
    <property type="component" value="Unassembled WGS sequence"/>
</dbReference>
<reference evidence="2 3" key="1">
    <citation type="journal article" date="2013" name="Genome Announc.">
        <title>Draft Genome Sequence of Psychrobacter aquaticus Strain CMS 56T, Isolated from a Cyanobacterial Mat Sample Collected from Water Bodies in the McMurdo Dry Valley Region of Antarctica.</title>
        <authorList>
            <person name="Reddy G.S."/>
            <person name="Ara S."/>
            <person name="Singh A."/>
            <person name="Kumar Pinnaka A."/>
            <person name="Shivaji S."/>
        </authorList>
    </citation>
    <scope>NUCLEOTIDE SEQUENCE [LARGE SCALE GENOMIC DNA]</scope>
    <source>
        <strain evidence="2 3">CMS 56</strain>
    </source>
</reference>
<keyword evidence="3" id="KW-1185">Reference proteome</keyword>
<proteinExistence type="predicted"/>
<evidence type="ECO:0000256" key="1">
    <source>
        <dbReference type="SAM" id="SignalP"/>
    </source>
</evidence>
<protein>
    <recommendedName>
        <fullName evidence="4">TPR domain protein</fullName>
    </recommendedName>
</protein>
<feature type="signal peptide" evidence="1">
    <location>
        <begin position="1"/>
        <end position="23"/>
    </location>
</feature>
<dbReference type="SUPFAM" id="SSF48452">
    <property type="entry name" value="TPR-like"/>
    <property type="match status" value="1"/>
</dbReference>
<dbReference type="Gene3D" id="1.25.40.10">
    <property type="entry name" value="Tetratricopeptide repeat domain"/>
    <property type="match status" value="1"/>
</dbReference>